<keyword evidence="5 7" id="KW-1133">Transmembrane helix</keyword>
<name>A0A1X7G1F5_9SPHN</name>
<feature type="transmembrane region" description="Helical" evidence="7">
    <location>
        <begin position="79"/>
        <end position="100"/>
    </location>
</feature>
<dbReference type="Pfam" id="PF13440">
    <property type="entry name" value="Polysacc_synt_3"/>
    <property type="match status" value="1"/>
</dbReference>
<keyword evidence="3" id="KW-1003">Cell membrane</keyword>
<sequence>MASSSVRGAALWSMGGQYIVFAVQFAVSVVISRFFLTPAEVGLFSIALAAAMMVSILQDFGITRYVAGEADLDERKIRGAYSVSIVFALAIGLVILALAWPVARFYDDARLLPLLCVIAGSYLLVPFGIVPSALLQREMDFRSLFWVNVGAASANAVVAVSLAAAGWSAMALAWAAVAQQGVRALIGMGLSGWRSPFPIRLRGTRPVLRFGSGMSALYVSGAIGTRSPELVIGRLIDFAAVGLYGRAMGLAGQLQTLVAGAIGGVFYPAFARIRDRGEDMAPPYLRVVSGYTATVWPAMALLAAASTPLVLILFGPKWAGVAPLLVWIALSEFAFTALPLHMEIPVLMGRMKKLLGLNILDTVASLSLLLVGAWFSLEGAALSRIAYGAAWFVIYAGFMRRLIGFGWGGMVAIYWKSALLSLATAGPLLAVYAFGPPPAEVGFLTLAASGAAGCLAWLAGLFIIRHPVRHEVIAMIAMLGGAARIPARRGA</sequence>
<evidence type="ECO:0000256" key="1">
    <source>
        <dbReference type="ARBA" id="ARBA00004651"/>
    </source>
</evidence>
<evidence type="ECO:0000256" key="4">
    <source>
        <dbReference type="ARBA" id="ARBA00022692"/>
    </source>
</evidence>
<feature type="transmembrane region" description="Helical" evidence="7">
    <location>
        <begin position="381"/>
        <end position="399"/>
    </location>
</feature>
<keyword evidence="6 7" id="KW-0472">Membrane</keyword>
<dbReference type="AlphaFoldDB" id="A0A1X7G1F5"/>
<proteinExistence type="inferred from homology"/>
<feature type="transmembrane region" description="Helical" evidence="7">
    <location>
        <begin position="42"/>
        <end position="67"/>
    </location>
</feature>
<dbReference type="InterPro" id="IPR050833">
    <property type="entry name" value="Poly_Biosynth_Transport"/>
</dbReference>
<feature type="transmembrane region" description="Helical" evidence="7">
    <location>
        <begin position="320"/>
        <end position="342"/>
    </location>
</feature>
<dbReference type="GO" id="GO:0005886">
    <property type="term" value="C:plasma membrane"/>
    <property type="evidence" value="ECO:0007669"/>
    <property type="project" value="UniProtKB-SubCell"/>
</dbReference>
<reference evidence="9" key="1">
    <citation type="submission" date="2017-04" db="EMBL/GenBank/DDBJ databases">
        <authorList>
            <person name="Varghese N."/>
            <person name="Submissions S."/>
        </authorList>
    </citation>
    <scope>NUCLEOTIDE SEQUENCE [LARGE SCALE GENOMIC DNA]</scope>
    <source>
        <strain evidence="9">Dd16</strain>
    </source>
</reference>
<keyword evidence="4 7" id="KW-0812">Transmembrane</keyword>
<evidence type="ECO:0000256" key="5">
    <source>
        <dbReference type="ARBA" id="ARBA00022989"/>
    </source>
</evidence>
<gene>
    <name evidence="8" type="ORF">SAMN06295910_0827</name>
</gene>
<dbReference type="PANTHER" id="PTHR30250:SF10">
    <property type="entry name" value="LIPOPOLYSACCHARIDE BIOSYNTHESIS PROTEIN WZXC"/>
    <property type="match status" value="1"/>
</dbReference>
<protein>
    <submittedName>
        <fullName evidence="8">Membrane protein involved in the export of O-antigen and teichoic acid</fullName>
    </submittedName>
</protein>
<dbReference type="STRING" id="941907.SAMN06295910_0827"/>
<dbReference type="PANTHER" id="PTHR30250">
    <property type="entry name" value="PST FAMILY PREDICTED COLANIC ACID TRANSPORTER"/>
    <property type="match status" value="1"/>
</dbReference>
<organism evidence="8 9">
    <name type="scientific">Allosphingosinicella indica</name>
    <dbReference type="NCBI Taxonomy" id="941907"/>
    <lineage>
        <taxon>Bacteria</taxon>
        <taxon>Pseudomonadati</taxon>
        <taxon>Pseudomonadota</taxon>
        <taxon>Alphaproteobacteria</taxon>
        <taxon>Sphingomonadales</taxon>
        <taxon>Sphingomonadaceae</taxon>
        <taxon>Allosphingosinicella</taxon>
    </lineage>
</organism>
<feature type="transmembrane region" description="Helical" evidence="7">
    <location>
        <begin position="112"/>
        <end position="135"/>
    </location>
</feature>
<evidence type="ECO:0000313" key="8">
    <source>
        <dbReference type="EMBL" id="SMF61827.1"/>
    </source>
</evidence>
<feature type="transmembrane region" description="Helical" evidence="7">
    <location>
        <begin position="291"/>
        <end position="314"/>
    </location>
</feature>
<dbReference type="OrthoDB" id="7356923at2"/>
<evidence type="ECO:0000256" key="7">
    <source>
        <dbReference type="SAM" id="Phobius"/>
    </source>
</evidence>
<dbReference type="EMBL" id="LT840185">
    <property type="protein sequence ID" value="SMF61827.1"/>
    <property type="molecule type" value="Genomic_DNA"/>
</dbReference>
<keyword evidence="9" id="KW-1185">Reference proteome</keyword>
<feature type="transmembrane region" description="Helical" evidence="7">
    <location>
        <begin position="243"/>
        <end position="270"/>
    </location>
</feature>
<dbReference type="Proteomes" id="UP000192934">
    <property type="component" value="Chromosome I"/>
</dbReference>
<feature type="transmembrane region" description="Helical" evidence="7">
    <location>
        <begin position="354"/>
        <end position="375"/>
    </location>
</feature>
<evidence type="ECO:0000313" key="9">
    <source>
        <dbReference type="Proteomes" id="UP000192934"/>
    </source>
</evidence>
<evidence type="ECO:0000256" key="2">
    <source>
        <dbReference type="ARBA" id="ARBA00007430"/>
    </source>
</evidence>
<feature type="transmembrane region" description="Helical" evidence="7">
    <location>
        <begin position="411"/>
        <end position="435"/>
    </location>
</feature>
<dbReference type="RefSeq" id="WP_085217637.1">
    <property type="nucleotide sequence ID" value="NZ_LT840185.1"/>
</dbReference>
<comment type="similarity">
    <text evidence="2">Belongs to the polysaccharide synthase family.</text>
</comment>
<feature type="transmembrane region" description="Helical" evidence="7">
    <location>
        <begin position="441"/>
        <end position="464"/>
    </location>
</feature>
<feature type="transmembrane region" description="Helical" evidence="7">
    <location>
        <begin position="12"/>
        <end position="36"/>
    </location>
</feature>
<evidence type="ECO:0000256" key="3">
    <source>
        <dbReference type="ARBA" id="ARBA00022475"/>
    </source>
</evidence>
<evidence type="ECO:0000256" key="6">
    <source>
        <dbReference type="ARBA" id="ARBA00023136"/>
    </source>
</evidence>
<comment type="subcellular location">
    <subcellularLocation>
        <location evidence="1">Cell membrane</location>
        <topology evidence="1">Multi-pass membrane protein</topology>
    </subcellularLocation>
</comment>
<accession>A0A1X7G1F5</accession>